<accession>A0AAV7HY18</accession>
<dbReference type="SUPFAM" id="SSF53850">
    <property type="entry name" value="Periplasmic binding protein-like II"/>
    <property type="match status" value="1"/>
</dbReference>
<evidence type="ECO:0000313" key="13">
    <source>
        <dbReference type="EMBL" id="KAH0535366.1"/>
    </source>
</evidence>
<dbReference type="PANTHER" id="PTHR11802:SF3">
    <property type="entry name" value="RETINOID-INDUCIBLE SERINE CARBOXYPEPTIDASE"/>
    <property type="match status" value="1"/>
</dbReference>
<evidence type="ECO:0000313" key="14">
    <source>
        <dbReference type="Proteomes" id="UP000826195"/>
    </source>
</evidence>
<name>A0AAV7HY18_COTGL</name>
<dbReference type="FunFam" id="3.40.50.1820:FF:000075">
    <property type="entry name" value="Carboxypeptidase"/>
    <property type="match status" value="1"/>
</dbReference>
<comment type="caution">
    <text evidence="13">The sequence shown here is derived from an EMBL/GenBank/DDBJ whole genome shotgun (WGS) entry which is preliminary data.</text>
</comment>
<keyword evidence="12" id="KW-0812">Transmembrane</keyword>
<comment type="subcellular location">
    <subcellularLocation>
        <location evidence="1">Secreted</location>
    </subcellularLocation>
</comment>
<dbReference type="InterPro" id="IPR001563">
    <property type="entry name" value="Peptidase_S10"/>
</dbReference>
<feature type="transmembrane region" description="Helical" evidence="12">
    <location>
        <begin position="284"/>
        <end position="311"/>
    </location>
</feature>
<dbReference type="Proteomes" id="UP000826195">
    <property type="component" value="Unassembled WGS sequence"/>
</dbReference>
<keyword evidence="14" id="KW-1185">Reference proteome</keyword>
<evidence type="ECO:0000256" key="7">
    <source>
        <dbReference type="ARBA" id="ARBA00022801"/>
    </source>
</evidence>
<evidence type="ECO:0000256" key="11">
    <source>
        <dbReference type="ARBA" id="ARBA00077736"/>
    </source>
</evidence>
<dbReference type="GO" id="GO:0005576">
    <property type="term" value="C:extracellular region"/>
    <property type="evidence" value="ECO:0007669"/>
    <property type="project" value="UniProtKB-SubCell"/>
</dbReference>
<gene>
    <name evidence="13" type="ORF">KQX54_016048</name>
</gene>
<keyword evidence="7" id="KW-0378">Hydrolase</keyword>
<evidence type="ECO:0000256" key="9">
    <source>
        <dbReference type="ARBA" id="ARBA00055847"/>
    </source>
</evidence>
<dbReference type="PRINTS" id="PR00724">
    <property type="entry name" value="CRBOXYPTASEC"/>
</dbReference>
<keyword evidence="12" id="KW-0472">Membrane</keyword>
<evidence type="ECO:0000256" key="6">
    <source>
        <dbReference type="ARBA" id="ARBA00022729"/>
    </source>
</evidence>
<dbReference type="Gene3D" id="3.40.50.1820">
    <property type="entry name" value="alpha/beta hydrolase"/>
    <property type="match status" value="1"/>
</dbReference>
<evidence type="ECO:0000256" key="10">
    <source>
        <dbReference type="ARBA" id="ARBA00070242"/>
    </source>
</evidence>
<organism evidence="13 14">
    <name type="scientific">Cotesia glomerata</name>
    <name type="common">Lepidopteran parasitic wasp</name>
    <name type="synonym">Apanteles glomeratus</name>
    <dbReference type="NCBI Taxonomy" id="32391"/>
    <lineage>
        <taxon>Eukaryota</taxon>
        <taxon>Metazoa</taxon>
        <taxon>Ecdysozoa</taxon>
        <taxon>Arthropoda</taxon>
        <taxon>Hexapoda</taxon>
        <taxon>Insecta</taxon>
        <taxon>Pterygota</taxon>
        <taxon>Neoptera</taxon>
        <taxon>Endopterygota</taxon>
        <taxon>Hymenoptera</taxon>
        <taxon>Apocrita</taxon>
        <taxon>Ichneumonoidea</taxon>
        <taxon>Braconidae</taxon>
        <taxon>Microgastrinae</taxon>
        <taxon>Cotesia</taxon>
    </lineage>
</organism>
<keyword evidence="6" id="KW-0732">Signal</keyword>
<feature type="transmembrane region" description="Helical" evidence="12">
    <location>
        <begin position="342"/>
        <end position="363"/>
    </location>
</feature>
<dbReference type="PANTHER" id="PTHR11802">
    <property type="entry name" value="SERINE PROTEASE FAMILY S10 SERINE CARBOXYPEPTIDASE"/>
    <property type="match status" value="1"/>
</dbReference>
<keyword evidence="3" id="KW-0964">Secreted</keyword>
<dbReference type="Pfam" id="PF00450">
    <property type="entry name" value="Peptidase_S10"/>
    <property type="match status" value="1"/>
</dbReference>
<evidence type="ECO:0000256" key="4">
    <source>
        <dbReference type="ARBA" id="ARBA00022645"/>
    </source>
</evidence>
<reference evidence="13 14" key="1">
    <citation type="journal article" date="2021" name="J. Hered.">
        <title>A chromosome-level genome assembly of the parasitoid wasp, Cotesia glomerata (Hymenoptera: Braconidae).</title>
        <authorList>
            <person name="Pinto B.J."/>
            <person name="Weis J.J."/>
            <person name="Gamble T."/>
            <person name="Ode P.J."/>
            <person name="Paul R."/>
            <person name="Zaspel J.M."/>
        </authorList>
    </citation>
    <scope>NUCLEOTIDE SEQUENCE [LARGE SCALE GENOMIC DNA]</scope>
    <source>
        <strain evidence="13">CgM1</strain>
    </source>
</reference>
<evidence type="ECO:0000256" key="3">
    <source>
        <dbReference type="ARBA" id="ARBA00022525"/>
    </source>
</evidence>
<dbReference type="AlphaFoldDB" id="A0AAV7HY18"/>
<dbReference type="GO" id="GO:0004185">
    <property type="term" value="F:serine-type carboxypeptidase activity"/>
    <property type="evidence" value="ECO:0007669"/>
    <property type="project" value="InterPro"/>
</dbReference>
<dbReference type="SUPFAM" id="SSF53474">
    <property type="entry name" value="alpha/beta-Hydrolases"/>
    <property type="match status" value="1"/>
</dbReference>
<dbReference type="InterPro" id="IPR029058">
    <property type="entry name" value="AB_hydrolase_fold"/>
</dbReference>
<dbReference type="EMBL" id="JAHXZJ010002982">
    <property type="protein sequence ID" value="KAH0535366.1"/>
    <property type="molecule type" value="Genomic_DNA"/>
</dbReference>
<evidence type="ECO:0000256" key="8">
    <source>
        <dbReference type="ARBA" id="ARBA00023180"/>
    </source>
</evidence>
<proteinExistence type="inferred from homology"/>
<comment type="similarity">
    <text evidence="2">Belongs to the peptidase S10 family.</text>
</comment>
<evidence type="ECO:0000256" key="2">
    <source>
        <dbReference type="ARBA" id="ARBA00009431"/>
    </source>
</evidence>
<dbReference type="GO" id="GO:0006508">
    <property type="term" value="P:proteolysis"/>
    <property type="evidence" value="ECO:0007669"/>
    <property type="project" value="UniProtKB-KW"/>
</dbReference>
<sequence>MIFEPGNLILYNSFKFEKFNTLNILSDYTTYKAIPKFQKAPIKGVLVMSSTTDSLKTVIVESKWHSQRQFFVITDNGKKSCWNAKRYLTRAWRHDVLNCIFLCFYQGDRYIYTLNPFIPYAPGPWQVNHKDEFESLTFFSQKFTNQSCGTLFYEKTNNLGGFLVKLAADRFPPYVSYSIVNNTITNISGYDYSINKLIWTKLNVTYQVYDKYNWTEVSSPFLTKNPAKKISLIDKVLEKKTDFLMNSLFIREPGLEVDFGHFLLQTGITAVTPHRGYLSSTQKLFSFLPLSIAILFLLTSIFGFTVLKYIIKDPYSHNSIDILRVYLSSPLPTLPTTGRGRLFFGSILIVFMIINAVVQGNLAKIFTAEKSLRNLETLSEMKKLNMTVFTTLWIEEVLRKNNHTNVQVVKKSMDCTSLKTNEAYVEEELYLGYTALVGYAHCHMPKKTLIPELFHSYYARRNWPIFPRVKRLLLTLFESGINNYVIQKVIFKPRPRDPTQYRPLTMDDMDKTSLIEGKKGFGDGEQDWGYVTVRPGAHMFWWLYYVNPPRLNNSEFNVFDKPLLIWLQGGPGFSSTGLGTFEELGPLDVNLMKRNYTWINNYNILFIDNPVGVGFSYVEEDILYAENTTQIAQDLVQCISQFLQVIPQFKNVSTYILGQSYGGKMAVEFSFLWYKAQESGTIESKLKGIALGNAWISPIDSVISYAPYLLYSGLIDTPDYNNLKIVSNLIKKAVENNNWLKASQLFKFLVHAIDKNIDLYYITREKQLTDESHFYHYKTSFGNREPSSRSPLTFASKIYSIMNGEVKQALNLNNSWIFCSYKVKDALKIDLMKPVTHVVERLLNETNLKVFVYNGQYDFMVPVYGTATWVENLKWSKASNWKTTQRMPFVVDNIVEGFVKKQKNLRMYWINRSGHMVPKCNPYATTALLQELTSNNNSEKTLDTYRFLQSELLRFNIH</sequence>
<evidence type="ECO:0000256" key="1">
    <source>
        <dbReference type="ARBA" id="ARBA00004613"/>
    </source>
</evidence>
<comment type="function">
    <text evidence="9">May be involved in vascular wall and kidney homeostasis.</text>
</comment>
<keyword evidence="4" id="KW-0121">Carboxypeptidase</keyword>
<evidence type="ECO:0000256" key="5">
    <source>
        <dbReference type="ARBA" id="ARBA00022670"/>
    </source>
</evidence>
<keyword evidence="12" id="KW-1133">Transmembrane helix</keyword>
<keyword evidence="5" id="KW-0645">Protease</keyword>
<protein>
    <recommendedName>
        <fullName evidence="10">Retinoid-inducible serine carboxypeptidase</fullName>
    </recommendedName>
    <alternativeName>
        <fullName evidence="11">Serine carboxypeptidase 1</fullName>
    </alternativeName>
</protein>
<evidence type="ECO:0000256" key="12">
    <source>
        <dbReference type="SAM" id="Phobius"/>
    </source>
</evidence>
<keyword evidence="8" id="KW-0325">Glycoprotein</keyword>